<comment type="caution">
    <text evidence="3">The sequence shown here is derived from an EMBL/GenBank/DDBJ whole genome shotgun (WGS) entry which is preliminary data.</text>
</comment>
<dbReference type="RefSeq" id="WP_341415575.1">
    <property type="nucleotide sequence ID" value="NZ_JBBPCC010000006.1"/>
</dbReference>
<dbReference type="InterPro" id="IPR036390">
    <property type="entry name" value="WH_DNA-bd_sf"/>
</dbReference>
<dbReference type="CDD" id="cd00090">
    <property type="entry name" value="HTH_ARSR"/>
    <property type="match status" value="1"/>
</dbReference>
<organism evidence="3 4">
    <name type="scientific">Paenibacillus filicis</name>
    <dbReference type="NCBI Taxonomy" id="669464"/>
    <lineage>
        <taxon>Bacteria</taxon>
        <taxon>Bacillati</taxon>
        <taxon>Bacillota</taxon>
        <taxon>Bacilli</taxon>
        <taxon>Bacillales</taxon>
        <taxon>Paenibacillaceae</taxon>
        <taxon>Paenibacillus</taxon>
    </lineage>
</organism>
<protein>
    <submittedName>
        <fullName evidence="3">PadR family transcriptional regulator</fullName>
    </submittedName>
</protein>
<reference evidence="3 4" key="1">
    <citation type="submission" date="2024-04" db="EMBL/GenBank/DDBJ databases">
        <title>draft genome sequnece of Paenibacillus filicis.</title>
        <authorList>
            <person name="Kim D.-U."/>
        </authorList>
    </citation>
    <scope>NUCLEOTIDE SEQUENCE [LARGE SCALE GENOMIC DNA]</scope>
    <source>
        <strain evidence="3 4">KACC14197</strain>
    </source>
</reference>
<dbReference type="InterPro" id="IPR052509">
    <property type="entry name" value="Metal_resp_DNA-bind_regulator"/>
</dbReference>
<proteinExistence type="predicted"/>
<dbReference type="InterPro" id="IPR011991">
    <property type="entry name" value="ArsR-like_HTH"/>
</dbReference>
<evidence type="ECO:0000259" key="2">
    <source>
        <dbReference type="Pfam" id="PF03551"/>
    </source>
</evidence>
<dbReference type="PANTHER" id="PTHR33169">
    <property type="entry name" value="PADR-FAMILY TRANSCRIPTIONAL REGULATOR"/>
    <property type="match status" value="1"/>
</dbReference>
<keyword evidence="4" id="KW-1185">Reference proteome</keyword>
<accession>A0ABU9DI08</accession>
<gene>
    <name evidence="3" type="ORF">WMW72_11315</name>
</gene>
<dbReference type="Pfam" id="PF03551">
    <property type="entry name" value="PadR"/>
    <property type="match status" value="1"/>
</dbReference>
<evidence type="ECO:0000313" key="3">
    <source>
        <dbReference type="EMBL" id="MEK8128494.1"/>
    </source>
</evidence>
<dbReference type="PANTHER" id="PTHR33169:SF25">
    <property type="entry name" value="DNA-BINDING PROTEIN YIZB-RELATED"/>
    <property type="match status" value="1"/>
</dbReference>
<dbReference type="InterPro" id="IPR005149">
    <property type="entry name" value="Tscrpt_reg_PadR_N"/>
</dbReference>
<dbReference type="SUPFAM" id="SSF46785">
    <property type="entry name" value="Winged helix' DNA-binding domain"/>
    <property type="match status" value="1"/>
</dbReference>
<dbReference type="Proteomes" id="UP001469365">
    <property type="component" value="Unassembled WGS sequence"/>
</dbReference>
<name>A0ABU9DI08_9BACL</name>
<evidence type="ECO:0000313" key="4">
    <source>
        <dbReference type="Proteomes" id="UP001469365"/>
    </source>
</evidence>
<keyword evidence="1" id="KW-0238">DNA-binding</keyword>
<dbReference type="Gene3D" id="1.10.10.10">
    <property type="entry name" value="Winged helix-like DNA-binding domain superfamily/Winged helix DNA-binding domain"/>
    <property type="match status" value="1"/>
</dbReference>
<dbReference type="InterPro" id="IPR036388">
    <property type="entry name" value="WH-like_DNA-bd_sf"/>
</dbReference>
<dbReference type="EMBL" id="JBBPCC010000006">
    <property type="protein sequence ID" value="MEK8128494.1"/>
    <property type="molecule type" value="Genomic_DNA"/>
</dbReference>
<evidence type="ECO:0000256" key="1">
    <source>
        <dbReference type="ARBA" id="ARBA00023125"/>
    </source>
</evidence>
<sequence length="108" mass="12669">MDKEMMKGSIDILLLAELNRGDSYGYEIVKHLKQRSNNFYDMSEGTLYPALRRLENKGYVESYWGESHDGGRRKYYRITENGKTELSRKLKQWNELNIMILNVTEGAV</sequence>
<feature type="domain" description="Transcription regulator PadR N-terminal" evidence="2">
    <location>
        <begin position="14"/>
        <end position="87"/>
    </location>
</feature>